<sequence length="462" mass="50956">MLDDLHLDRDGDTPLYEQLAEYLTTRIEKGALPPGTRLPPHRDIASQLEINITTVTRAIAELKTHALVESRPGRGTRVAAMEAPNIDFQTAPSNCDDVIDLSVNRPALDLYTKTLSGSLATLADDPRYTDIQDYQQPVGPIWARTAYAQWWQTQGLSLDPARLTLIDGAQHGLSMILRSVTQPGEEILADSVTYQGINALCHTLGRTLIGVDGDAQGMSPEQLEAICQRHTPRVLFLVPCMHNPTTRTLSKERRQAIVEIARRHDLLLIEDDVYRPLQHSPPPPLLDMAPERTFHVSGFSKCVAPGLRFGAIASPADYHHDLAAAMRIDCWSSSPLTALIATRLLESGDMARIIDAQHAELVARHTILLERLGKQSLWSQPGATHAWLLLPEPWRGTDFVTASAEQGVRLLPASAFTLRKVAPPAAVRINLAAARSRDALAEALSRLDALMRRGHHYMHDIA</sequence>
<dbReference type="InterPro" id="IPR036388">
    <property type="entry name" value="WH-like_DNA-bd_sf"/>
</dbReference>
<evidence type="ECO:0000256" key="3">
    <source>
        <dbReference type="ARBA" id="ARBA00023015"/>
    </source>
</evidence>
<evidence type="ECO:0000313" key="7">
    <source>
        <dbReference type="EMBL" id="NAW12334.1"/>
    </source>
</evidence>
<dbReference type="Gene3D" id="1.10.10.10">
    <property type="entry name" value="Winged helix-like DNA-binding domain superfamily/Winged helix DNA-binding domain"/>
    <property type="match status" value="1"/>
</dbReference>
<comment type="caution">
    <text evidence="7">The sequence shown here is derived from an EMBL/GenBank/DDBJ whole genome shotgun (WGS) entry which is preliminary data.</text>
</comment>
<protein>
    <submittedName>
        <fullName evidence="7">Aminotransferase class I/II-fold pyridoxal phosphate-dependent enzyme</fullName>
    </submittedName>
</protein>
<dbReference type="CDD" id="cd00609">
    <property type="entry name" value="AAT_like"/>
    <property type="match status" value="1"/>
</dbReference>
<name>A0A7X4VXU6_9GAMM</name>
<dbReference type="Gene3D" id="3.90.1150.10">
    <property type="entry name" value="Aspartate Aminotransferase, domain 1"/>
    <property type="match status" value="1"/>
</dbReference>
<dbReference type="CDD" id="cd07377">
    <property type="entry name" value="WHTH_GntR"/>
    <property type="match status" value="1"/>
</dbReference>
<keyword evidence="4" id="KW-0238">DNA-binding</keyword>
<proteinExistence type="inferred from homology"/>
<dbReference type="PANTHER" id="PTHR46577">
    <property type="entry name" value="HTH-TYPE TRANSCRIPTIONAL REGULATORY PROTEIN GABR"/>
    <property type="match status" value="1"/>
</dbReference>
<keyword evidence="5" id="KW-0804">Transcription</keyword>
<evidence type="ECO:0000256" key="2">
    <source>
        <dbReference type="ARBA" id="ARBA00022898"/>
    </source>
</evidence>
<dbReference type="GO" id="GO:0008483">
    <property type="term" value="F:transaminase activity"/>
    <property type="evidence" value="ECO:0007669"/>
    <property type="project" value="UniProtKB-KW"/>
</dbReference>
<evidence type="ECO:0000256" key="1">
    <source>
        <dbReference type="ARBA" id="ARBA00005384"/>
    </source>
</evidence>
<dbReference type="SUPFAM" id="SSF46785">
    <property type="entry name" value="Winged helix' DNA-binding domain"/>
    <property type="match status" value="1"/>
</dbReference>
<dbReference type="SMART" id="SM00345">
    <property type="entry name" value="HTH_GNTR"/>
    <property type="match status" value="1"/>
</dbReference>
<dbReference type="Gene3D" id="3.40.640.10">
    <property type="entry name" value="Type I PLP-dependent aspartate aminotransferase-like (Major domain)"/>
    <property type="match status" value="1"/>
</dbReference>
<dbReference type="PROSITE" id="PS50949">
    <property type="entry name" value="HTH_GNTR"/>
    <property type="match status" value="1"/>
</dbReference>
<reference evidence="7 8" key="1">
    <citation type="submission" date="2019-12" db="EMBL/GenBank/DDBJ databases">
        <title>Draft genome sequencing of Halomonas icarensis D1-1.</title>
        <authorList>
            <person name="Pandiyan K."/>
            <person name="Kushwaha P."/>
            <person name="Gowdham M."/>
            <person name="Chakdar H."/>
            <person name="Singh A."/>
            <person name="Kumar M."/>
            <person name="Saxena A.K."/>
        </authorList>
    </citation>
    <scope>NUCLEOTIDE SEQUENCE [LARGE SCALE GENOMIC DNA]</scope>
    <source>
        <strain evidence="7 8">D1-1</strain>
    </source>
</reference>
<evidence type="ECO:0000259" key="6">
    <source>
        <dbReference type="PROSITE" id="PS50949"/>
    </source>
</evidence>
<dbReference type="InterPro" id="IPR015421">
    <property type="entry name" value="PyrdxlP-dep_Trfase_major"/>
</dbReference>
<keyword evidence="7" id="KW-0032">Aminotransferase</keyword>
<dbReference type="Pfam" id="PF00155">
    <property type="entry name" value="Aminotran_1_2"/>
    <property type="match status" value="1"/>
</dbReference>
<evidence type="ECO:0000313" key="8">
    <source>
        <dbReference type="Proteomes" id="UP000448235"/>
    </source>
</evidence>
<dbReference type="InterPro" id="IPR015424">
    <property type="entry name" value="PyrdxlP-dep_Trfase"/>
</dbReference>
<dbReference type="InterPro" id="IPR015422">
    <property type="entry name" value="PyrdxlP-dep_Trfase_small"/>
</dbReference>
<comment type="similarity">
    <text evidence="1">In the C-terminal section; belongs to the class-I pyridoxal-phosphate-dependent aminotransferase family.</text>
</comment>
<dbReference type="InterPro" id="IPR004839">
    <property type="entry name" value="Aminotransferase_I/II_large"/>
</dbReference>
<dbReference type="InterPro" id="IPR036390">
    <property type="entry name" value="WH_DNA-bd_sf"/>
</dbReference>
<dbReference type="PANTHER" id="PTHR46577:SF1">
    <property type="entry name" value="HTH-TYPE TRANSCRIPTIONAL REGULATORY PROTEIN GABR"/>
    <property type="match status" value="1"/>
</dbReference>
<dbReference type="InterPro" id="IPR051446">
    <property type="entry name" value="HTH_trans_reg/aminotransferase"/>
</dbReference>
<dbReference type="AlphaFoldDB" id="A0A7X4VXU6"/>
<evidence type="ECO:0000256" key="4">
    <source>
        <dbReference type="ARBA" id="ARBA00023125"/>
    </source>
</evidence>
<dbReference type="SUPFAM" id="SSF53383">
    <property type="entry name" value="PLP-dependent transferases"/>
    <property type="match status" value="1"/>
</dbReference>
<dbReference type="Pfam" id="PF00392">
    <property type="entry name" value="GntR"/>
    <property type="match status" value="1"/>
</dbReference>
<dbReference type="GO" id="GO:0003677">
    <property type="term" value="F:DNA binding"/>
    <property type="evidence" value="ECO:0007669"/>
    <property type="project" value="UniProtKB-KW"/>
</dbReference>
<keyword evidence="2" id="KW-0663">Pyridoxal phosphate</keyword>
<gene>
    <name evidence="7" type="ORF">GRB80_05710</name>
</gene>
<keyword evidence="8" id="KW-1185">Reference proteome</keyword>
<dbReference type="GO" id="GO:0003700">
    <property type="term" value="F:DNA-binding transcription factor activity"/>
    <property type="evidence" value="ECO:0007669"/>
    <property type="project" value="InterPro"/>
</dbReference>
<dbReference type="EMBL" id="WUTS01000001">
    <property type="protein sequence ID" value="NAW12334.1"/>
    <property type="molecule type" value="Genomic_DNA"/>
</dbReference>
<keyword evidence="7" id="KW-0808">Transferase</keyword>
<keyword evidence="3" id="KW-0805">Transcription regulation</keyword>
<evidence type="ECO:0000256" key="5">
    <source>
        <dbReference type="ARBA" id="ARBA00023163"/>
    </source>
</evidence>
<accession>A0A7X4VXU6</accession>
<feature type="domain" description="HTH gntR-type" evidence="6">
    <location>
        <begin position="13"/>
        <end position="81"/>
    </location>
</feature>
<dbReference type="GO" id="GO:0030170">
    <property type="term" value="F:pyridoxal phosphate binding"/>
    <property type="evidence" value="ECO:0007669"/>
    <property type="project" value="InterPro"/>
</dbReference>
<organism evidence="7 8">
    <name type="scientific">Halomonas icarae</name>
    <dbReference type="NCBI Taxonomy" id="2691040"/>
    <lineage>
        <taxon>Bacteria</taxon>
        <taxon>Pseudomonadati</taxon>
        <taxon>Pseudomonadota</taxon>
        <taxon>Gammaproteobacteria</taxon>
        <taxon>Oceanospirillales</taxon>
        <taxon>Halomonadaceae</taxon>
        <taxon>Halomonas</taxon>
    </lineage>
</organism>
<dbReference type="Proteomes" id="UP000448235">
    <property type="component" value="Unassembled WGS sequence"/>
</dbReference>
<dbReference type="InterPro" id="IPR000524">
    <property type="entry name" value="Tscrpt_reg_HTH_GntR"/>
</dbReference>